<feature type="domain" description="Flagellin C-terminal" evidence="6">
    <location>
        <begin position="185"/>
        <end position="269"/>
    </location>
</feature>
<dbReference type="EMBL" id="BJWJ01000016">
    <property type="protein sequence ID" value="GEM04718.1"/>
    <property type="molecule type" value="Genomic_DNA"/>
</dbReference>
<evidence type="ECO:0000256" key="2">
    <source>
        <dbReference type="ARBA" id="ARBA00020110"/>
    </source>
</evidence>
<keyword evidence="8" id="KW-0282">Flagellum</keyword>
<evidence type="ECO:0000259" key="5">
    <source>
        <dbReference type="Pfam" id="PF00669"/>
    </source>
</evidence>
<dbReference type="InterPro" id="IPR001029">
    <property type="entry name" value="Flagellin_N"/>
</dbReference>
<dbReference type="Proteomes" id="UP000199139">
    <property type="component" value="Unassembled WGS sequence"/>
</dbReference>
<reference evidence="8 9" key="1">
    <citation type="submission" date="2016-10" db="EMBL/GenBank/DDBJ databases">
        <authorList>
            <person name="de Groot N.N."/>
        </authorList>
    </citation>
    <scope>NUCLEOTIDE SEQUENCE [LARGE SCALE GENOMIC DNA]</scope>
    <source>
        <strain evidence="8 9">DSM 17074</strain>
    </source>
</reference>
<reference evidence="7 10" key="2">
    <citation type="submission" date="2019-07" db="EMBL/GenBank/DDBJ databases">
        <title>Whole genome shotgun sequence of Halolactibacillus miurensis NBRC 100873.</title>
        <authorList>
            <person name="Hosoyama A."/>
            <person name="Uohara A."/>
            <person name="Ohji S."/>
            <person name="Ichikawa N."/>
        </authorList>
    </citation>
    <scope>NUCLEOTIDE SEQUENCE [LARGE SCALE GENOMIC DNA]</scope>
    <source>
        <strain evidence="7 10">NBRC 100873</strain>
    </source>
</reference>
<dbReference type="Gene3D" id="6.10.10.10">
    <property type="entry name" value="Flagellar export chaperone, C-terminal domain"/>
    <property type="match status" value="1"/>
</dbReference>
<dbReference type="PRINTS" id="PR00207">
    <property type="entry name" value="FLAGELLIN"/>
</dbReference>
<comment type="similarity">
    <text evidence="1 4">Belongs to the bacterial flagellin family.</text>
</comment>
<proteinExistence type="inferred from homology"/>
<name>A0A1I6TMA9_9BACI</name>
<dbReference type="STRING" id="306541.SAMN05421668_11643"/>
<feature type="domain" description="Flagellin N-terminal" evidence="5">
    <location>
        <begin position="3"/>
        <end position="140"/>
    </location>
</feature>
<comment type="function">
    <text evidence="4">Flagellin is the subunit protein which polymerizes to form the filaments of bacterial flagella.</text>
</comment>
<accession>A0A1I6TMA9</accession>
<dbReference type="GO" id="GO:0009288">
    <property type="term" value="C:bacterial-type flagellum"/>
    <property type="evidence" value="ECO:0007669"/>
    <property type="project" value="UniProtKB-SubCell"/>
</dbReference>
<evidence type="ECO:0000256" key="3">
    <source>
        <dbReference type="ARBA" id="ARBA00023143"/>
    </source>
</evidence>
<evidence type="ECO:0000259" key="6">
    <source>
        <dbReference type="Pfam" id="PF00700"/>
    </source>
</evidence>
<gene>
    <name evidence="7" type="ORF">HMI01_17060</name>
    <name evidence="8" type="ORF">SAMN05421668_11643</name>
</gene>
<evidence type="ECO:0000313" key="10">
    <source>
        <dbReference type="Proteomes" id="UP000321773"/>
    </source>
</evidence>
<organism evidence="8 9">
    <name type="scientific">Halolactibacillus miurensis</name>
    <dbReference type="NCBI Taxonomy" id="306541"/>
    <lineage>
        <taxon>Bacteria</taxon>
        <taxon>Bacillati</taxon>
        <taxon>Bacillota</taxon>
        <taxon>Bacilli</taxon>
        <taxon>Bacillales</taxon>
        <taxon>Bacillaceae</taxon>
        <taxon>Halolactibacillus</taxon>
    </lineage>
</organism>
<dbReference type="EMBL" id="FPAI01000016">
    <property type="protein sequence ID" value="SFS90393.1"/>
    <property type="molecule type" value="Genomic_DNA"/>
</dbReference>
<dbReference type="AlphaFoldDB" id="A0A1I6TMA9"/>
<keyword evidence="8" id="KW-0966">Cell projection</keyword>
<keyword evidence="3 4" id="KW-0975">Bacterial flagellum</keyword>
<dbReference type="Proteomes" id="UP000321773">
    <property type="component" value="Unassembled WGS sequence"/>
</dbReference>
<evidence type="ECO:0000256" key="4">
    <source>
        <dbReference type="RuleBase" id="RU362073"/>
    </source>
</evidence>
<dbReference type="PANTHER" id="PTHR42792:SF2">
    <property type="entry name" value="FLAGELLIN"/>
    <property type="match status" value="1"/>
</dbReference>
<dbReference type="InterPro" id="IPR001492">
    <property type="entry name" value="Flagellin"/>
</dbReference>
<dbReference type="InterPro" id="IPR042187">
    <property type="entry name" value="Flagellin_C_sub2"/>
</dbReference>
<evidence type="ECO:0000313" key="9">
    <source>
        <dbReference type="Proteomes" id="UP000199139"/>
    </source>
</evidence>
<dbReference type="SUPFAM" id="SSF64518">
    <property type="entry name" value="Phase 1 flagellin"/>
    <property type="match status" value="1"/>
</dbReference>
<dbReference type="GO" id="GO:0005576">
    <property type="term" value="C:extracellular region"/>
    <property type="evidence" value="ECO:0007669"/>
    <property type="project" value="UniProtKB-SubCell"/>
</dbReference>
<keyword evidence="10" id="KW-1185">Reference proteome</keyword>
<dbReference type="Gene3D" id="1.20.1330.10">
    <property type="entry name" value="f41 fragment of flagellin, N-terminal domain"/>
    <property type="match status" value="1"/>
</dbReference>
<evidence type="ECO:0000313" key="8">
    <source>
        <dbReference type="EMBL" id="SFS90393.1"/>
    </source>
</evidence>
<dbReference type="RefSeq" id="WP_062322014.1">
    <property type="nucleotide sequence ID" value="NZ_BJWJ01000016.1"/>
</dbReference>
<dbReference type="OrthoDB" id="9796789at2"/>
<keyword evidence="8" id="KW-0969">Cilium</keyword>
<dbReference type="PANTHER" id="PTHR42792">
    <property type="entry name" value="FLAGELLIN"/>
    <property type="match status" value="1"/>
</dbReference>
<dbReference type="InterPro" id="IPR046358">
    <property type="entry name" value="Flagellin_C"/>
</dbReference>
<evidence type="ECO:0000256" key="1">
    <source>
        <dbReference type="ARBA" id="ARBA00005709"/>
    </source>
</evidence>
<dbReference type="Pfam" id="PF00700">
    <property type="entry name" value="Flagellin_C"/>
    <property type="match status" value="1"/>
</dbReference>
<comment type="subcellular location">
    <subcellularLocation>
        <location evidence="4">Secreted</location>
    </subcellularLocation>
    <subcellularLocation>
        <location evidence="4">Bacterial flagellum</location>
    </subcellularLocation>
</comment>
<dbReference type="GO" id="GO:0005198">
    <property type="term" value="F:structural molecule activity"/>
    <property type="evidence" value="ECO:0007669"/>
    <property type="project" value="UniProtKB-UniRule"/>
</dbReference>
<keyword evidence="4" id="KW-0964">Secreted</keyword>
<evidence type="ECO:0000313" key="7">
    <source>
        <dbReference type="EMBL" id="GEM04718.1"/>
    </source>
</evidence>
<protein>
    <recommendedName>
        <fullName evidence="2 4">Flagellin</fullName>
    </recommendedName>
</protein>
<sequence>MQIRTNTMALFVYRQMGLHQNHMMTAMMRLSSGKRINSAKDDAAGLAISERMRAQIRGLNQASRNAQDGISLIQTAEGGLNESHAILQRMRELTVQAGNDTLTDSDRLKLQDEFDELIEGLNDIGRGTEFNTQSLLDGSFKDKKLQVGANSGQYIEISINDMTSEGLSLKDLSLGSHEKANKTLSVLDEAIESVSRERSRLGAMENRLGHTISNLDNQAFNLTNAESRIRDADMAKEMMMFVKHNVLNQAAQMVLAMSMQQPQSILQLLNS</sequence>
<dbReference type="Pfam" id="PF00669">
    <property type="entry name" value="Flagellin_N"/>
    <property type="match status" value="1"/>
</dbReference>